<name>A0A6P7JBB3_9TELE</name>
<feature type="signal peptide" evidence="4">
    <location>
        <begin position="1"/>
        <end position="24"/>
    </location>
</feature>
<dbReference type="CTD" id="100216485"/>
<reference evidence="6" key="1">
    <citation type="submission" date="2025-08" db="UniProtKB">
        <authorList>
            <consortium name="RefSeq"/>
        </authorList>
    </citation>
    <scope>IDENTIFICATION</scope>
</reference>
<dbReference type="GO" id="GO:0031777">
    <property type="term" value="F:type 1 melanin-concentrating hormone receptor binding"/>
    <property type="evidence" value="ECO:0007669"/>
    <property type="project" value="TreeGrafter"/>
</dbReference>
<evidence type="ECO:0000313" key="6">
    <source>
        <dbReference type="RefSeq" id="XP_028274084.1"/>
    </source>
</evidence>
<evidence type="ECO:0000256" key="3">
    <source>
        <dbReference type="ARBA" id="ARBA00023320"/>
    </source>
</evidence>
<gene>
    <name evidence="6" type="primary">pmchl</name>
</gene>
<evidence type="ECO:0000313" key="5">
    <source>
        <dbReference type="Proteomes" id="UP000515145"/>
    </source>
</evidence>
<dbReference type="GO" id="GO:0007268">
    <property type="term" value="P:chemical synaptic transmission"/>
    <property type="evidence" value="ECO:0007669"/>
    <property type="project" value="InterPro"/>
</dbReference>
<dbReference type="Proteomes" id="UP000515145">
    <property type="component" value="Chromosome 12"/>
</dbReference>
<dbReference type="PANTHER" id="PTHR12091:SF0">
    <property type="entry name" value="PRO-MCH"/>
    <property type="match status" value="1"/>
</dbReference>
<organism evidence="5 6">
    <name type="scientific">Parambassis ranga</name>
    <name type="common">Indian glassy fish</name>
    <dbReference type="NCBI Taxonomy" id="210632"/>
    <lineage>
        <taxon>Eukaryota</taxon>
        <taxon>Metazoa</taxon>
        <taxon>Chordata</taxon>
        <taxon>Craniata</taxon>
        <taxon>Vertebrata</taxon>
        <taxon>Euteleostomi</taxon>
        <taxon>Actinopterygii</taxon>
        <taxon>Neopterygii</taxon>
        <taxon>Teleostei</taxon>
        <taxon>Neoteleostei</taxon>
        <taxon>Acanthomorphata</taxon>
        <taxon>Ovalentaria</taxon>
        <taxon>Ambassidae</taxon>
        <taxon>Parambassis</taxon>
    </lineage>
</organism>
<keyword evidence="5" id="KW-1185">Reference proteome</keyword>
<dbReference type="GO" id="GO:0007218">
    <property type="term" value="P:neuropeptide signaling pathway"/>
    <property type="evidence" value="ECO:0007669"/>
    <property type="project" value="UniProtKB-KW"/>
</dbReference>
<dbReference type="GeneID" id="114443913"/>
<dbReference type="FunCoup" id="A0A6P7JBB3">
    <property type="interactions" value="8"/>
</dbReference>
<dbReference type="InParanoid" id="A0A6P7JBB3"/>
<keyword evidence="2 4" id="KW-0732">Signal</keyword>
<dbReference type="OrthoDB" id="8639774at2759"/>
<sequence>MRQSLLSFIFASALLFQCYTLSLAVPMGKSEDLGSLEQDAFTSLLSDDSENGFGDAESPAVTKTKGPRLIVIAADPSLWRDLRVMHNGLSFYKRRADDNGQIVDHKEVGQDLSIPILRRDTMRCMVGRVYRPCWEV</sequence>
<protein>
    <submittedName>
        <fullName evidence="6">Pro-melanin-concentrating hormone, like</fullName>
    </submittedName>
</protein>
<dbReference type="AlphaFoldDB" id="A0A6P7JBB3"/>
<dbReference type="GO" id="GO:0045202">
    <property type="term" value="C:synapse"/>
    <property type="evidence" value="ECO:0007669"/>
    <property type="project" value="GOC"/>
</dbReference>
<dbReference type="Pfam" id="PF05824">
    <property type="entry name" value="Pro-MCH"/>
    <property type="match status" value="1"/>
</dbReference>
<dbReference type="PRINTS" id="PR01641">
    <property type="entry name" value="PROMCHFAMILY"/>
</dbReference>
<feature type="chain" id="PRO_5027813589" evidence="4">
    <location>
        <begin position="25"/>
        <end position="136"/>
    </location>
</feature>
<dbReference type="GO" id="GO:0030354">
    <property type="term" value="F:melanin-concentrating hormone activity"/>
    <property type="evidence" value="ECO:0007669"/>
    <property type="project" value="InterPro"/>
</dbReference>
<dbReference type="InterPro" id="IPR005456">
    <property type="entry name" value="Prepro-melanin_conc_hormone"/>
</dbReference>
<dbReference type="PANTHER" id="PTHR12091">
    <property type="entry name" value="MELANIN-CONCENTRATING HORMONE"/>
    <property type="match status" value="1"/>
</dbReference>
<evidence type="ECO:0000256" key="1">
    <source>
        <dbReference type="ARBA" id="ARBA00002122"/>
    </source>
</evidence>
<evidence type="ECO:0000256" key="2">
    <source>
        <dbReference type="ARBA" id="ARBA00022729"/>
    </source>
</evidence>
<comment type="function">
    <text evidence="1">Plays a role in skin pigmentation by antagonizing the action of melanotropin alpha. Induces melanin concentration within the melanophores. May participate in the control of the hypothalamo-pituitary adrenal gland axis by inhibiting the release of ACTH.</text>
</comment>
<dbReference type="RefSeq" id="XP_028274084.1">
    <property type="nucleotide sequence ID" value="XM_028418283.1"/>
</dbReference>
<evidence type="ECO:0000256" key="4">
    <source>
        <dbReference type="SAM" id="SignalP"/>
    </source>
</evidence>
<accession>A0A6P7JBB3</accession>
<keyword evidence="3" id="KW-0527">Neuropeptide</keyword>
<proteinExistence type="predicted"/>